<dbReference type="GO" id="GO:0006895">
    <property type="term" value="P:Golgi to endosome transport"/>
    <property type="evidence" value="ECO:0007669"/>
    <property type="project" value="TreeGrafter"/>
</dbReference>
<dbReference type="GO" id="GO:0016020">
    <property type="term" value="C:membrane"/>
    <property type="evidence" value="ECO:0007669"/>
    <property type="project" value="InterPro"/>
</dbReference>
<keyword evidence="3" id="KW-0812">Transmembrane</keyword>
<dbReference type="Pfam" id="PF15902">
    <property type="entry name" value="Sortilin-Vps10"/>
    <property type="match status" value="2"/>
</dbReference>
<comment type="caution">
    <text evidence="6">The sequence shown here is derived from an EMBL/GenBank/DDBJ whole genome shotgun (WGS) entry which is preliminary data.</text>
</comment>
<feature type="transmembrane region" description="Helical" evidence="3">
    <location>
        <begin position="642"/>
        <end position="661"/>
    </location>
</feature>
<dbReference type="GO" id="GO:0006623">
    <property type="term" value="P:protein targeting to vacuole"/>
    <property type="evidence" value="ECO:0007669"/>
    <property type="project" value="TreeGrafter"/>
</dbReference>
<feature type="transmembrane region" description="Helical" evidence="3">
    <location>
        <begin position="611"/>
        <end position="630"/>
    </location>
</feature>
<dbReference type="InterPro" id="IPR036278">
    <property type="entry name" value="Sialidase_sf"/>
</dbReference>
<dbReference type="InterPro" id="IPR031778">
    <property type="entry name" value="Sortilin_N"/>
</dbReference>
<gene>
    <name evidence="6" type="ORF">B0H17DRAFT_1142358</name>
</gene>
<dbReference type="GO" id="GO:0005794">
    <property type="term" value="C:Golgi apparatus"/>
    <property type="evidence" value="ECO:0007669"/>
    <property type="project" value="TreeGrafter"/>
</dbReference>
<keyword evidence="3" id="KW-1133">Transmembrane helix</keyword>
<evidence type="ECO:0000256" key="4">
    <source>
        <dbReference type="SAM" id="SignalP"/>
    </source>
</evidence>
<dbReference type="SMART" id="SM00602">
    <property type="entry name" value="VPS10"/>
    <property type="match status" value="1"/>
</dbReference>
<evidence type="ECO:0000313" key="7">
    <source>
        <dbReference type="Proteomes" id="UP001221757"/>
    </source>
</evidence>
<feature type="signal peptide" evidence="4">
    <location>
        <begin position="1"/>
        <end position="18"/>
    </location>
</feature>
<keyword evidence="2" id="KW-0325">Glycoprotein</keyword>
<proteinExistence type="predicted"/>
<sequence>MRLLWACTVWSLLHFTKAGWISVDGPTQVVTPLQWVGELFLFPESFVRYARFSYTALFRGIEAIPQSAIYLDLARDLFFSPDGRSSWELAKGIRSRSGRTIIQHPFSPSLTFALTTTQTHYRSEDSGKIRENLDVPGDPGLAIWPLSFHSDPQKSGYVLYRASDCRNNICRDVRVLCDCKLPTPPVSLPTAAAHSSTTEIATCCFVSVASLTLITLLQTDYCQAQIFFRSDIVDVLRQDVVNFAIIGKYAVVSVPSPPAHPHEKPRISLYTSTDLATWTQAESQSSEALILYEQGYRLGLSTIDALTVQQRERNALDANLTPSMDAYYDNMGAIQYRRMPGIPGIGLAHVVTNPGPRRRVPNVATHITFDDGRSWGRLRPPVTDYKGRRITCGDTGSQRFVDIASGTRRANGVTFEETFFTTDGGLTWTIISPHRNHAAVANSGSILVLVKDETTTTVEYSRDRMEKLRPRTLHLGTSLPGDLLNGGTDQAMVSISLDFAPALKKCAANAFEDWHATEPNGTCVMGLQMRTQLPIDISLNYMWDVLLEPTRLPPRYIQRTIFALLGRKDVLSEYDQYWDGVECVPFGKELIPNQLCKTLQQITEEETQRRWGLILLLAATSFCILAFWYDNTNGIVGMLMRLVLGVIFLSRTCDALWVWTIKRLGNRDPEDGSQVMYQPLANEDEEDVTEEEDMLQI</sequence>
<dbReference type="AlphaFoldDB" id="A0AAD7G580"/>
<dbReference type="Proteomes" id="UP001221757">
    <property type="component" value="Unassembled WGS sequence"/>
</dbReference>
<name>A0AAD7G580_MYCRO</name>
<evidence type="ECO:0000313" key="6">
    <source>
        <dbReference type="EMBL" id="KAJ7668890.1"/>
    </source>
</evidence>
<dbReference type="GO" id="GO:0005829">
    <property type="term" value="C:cytosol"/>
    <property type="evidence" value="ECO:0007669"/>
    <property type="project" value="GOC"/>
</dbReference>
<keyword evidence="3" id="KW-0472">Membrane</keyword>
<dbReference type="PANTHER" id="PTHR12106">
    <property type="entry name" value="SORTILIN RELATED"/>
    <property type="match status" value="1"/>
</dbReference>
<evidence type="ECO:0000256" key="3">
    <source>
        <dbReference type="SAM" id="Phobius"/>
    </source>
</evidence>
<reference evidence="6" key="1">
    <citation type="submission" date="2023-03" db="EMBL/GenBank/DDBJ databases">
        <title>Massive genome expansion in bonnet fungi (Mycena s.s.) driven by repeated elements and novel gene families across ecological guilds.</title>
        <authorList>
            <consortium name="Lawrence Berkeley National Laboratory"/>
            <person name="Harder C.B."/>
            <person name="Miyauchi S."/>
            <person name="Viragh M."/>
            <person name="Kuo A."/>
            <person name="Thoen E."/>
            <person name="Andreopoulos B."/>
            <person name="Lu D."/>
            <person name="Skrede I."/>
            <person name="Drula E."/>
            <person name="Henrissat B."/>
            <person name="Morin E."/>
            <person name="Kohler A."/>
            <person name="Barry K."/>
            <person name="LaButti K."/>
            <person name="Morin E."/>
            <person name="Salamov A."/>
            <person name="Lipzen A."/>
            <person name="Mereny Z."/>
            <person name="Hegedus B."/>
            <person name="Baldrian P."/>
            <person name="Stursova M."/>
            <person name="Weitz H."/>
            <person name="Taylor A."/>
            <person name="Grigoriev I.V."/>
            <person name="Nagy L.G."/>
            <person name="Martin F."/>
            <person name="Kauserud H."/>
        </authorList>
    </citation>
    <scope>NUCLEOTIDE SEQUENCE</scope>
    <source>
        <strain evidence="6">CBHHK067</strain>
    </source>
</reference>
<dbReference type="InterPro" id="IPR006581">
    <property type="entry name" value="VPS10"/>
</dbReference>
<keyword evidence="1" id="KW-0677">Repeat</keyword>
<dbReference type="GO" id="GO:0006896">
    <property type="term" value="P:Golgi to vacuole transport"/>
    <property type="evidence" value="ECO:0007669"/>
    <property type="project" value="TreeGrafter"/>
</dbReference>
<evidence type="ECO:0000259" key="5">
    <source>
        <dbReference type="SMART" id="SM00602"/>
    </source>
</evidence>
<dbReference type="EMBL" id="JARKIE010000192">
    <property type="protein sequence ID" value="KAJ7668890.1"/>
    <property type="molecule type" value="Genomic_DNA"/>
</dbReference>
<dbReference type="SUPFAM" id="SSF50939">
    <property type="entry name" value="Sialidases"/>
    <property type="match status" value="1"/>
</dbReference>
<keyword evidence="7" id="KW-1185">Reference proteome</keyword>
<feature type="chain" id="PRO_5042128230" description="VPS10 domain-containing protein" evidence="4">
    <location>
        <begin position="19"/>
        <end position="697"/>
    </location>
</feature>
<accession>A0AAD7G580</accession>
<dbReference type="PANTHER" id="PTHR12106:SF27">
    <property type="entry name" value="SORTILIN-RELATED RECEPTOR"/>
    <property type="match status" value="1"/>
</dbReference>
<evidence type="ECO:0000256" key="2">
    <source>
        <dbReference type="ARBA" id="ARBA00023180"/>
    </source>
</evidence>
<protein>
    <recommendedName>
        <fullName evidence="5">VPS10 domain-containing protein</fullName>
    </recommendedName>
</protein>
<organism evidence="6 7">
    <name type="scientific">Mycena rosella</name>
    <name type="common">Pink bonnet</name>
    <name type="synonym">Agaricus rosellus</name>
    <dbReference type="NCBI Taxonomy" id="1033263"/>
    <lineage>
        <taxon>Eukaryota</taxon>
        <taxon>Fungi</taxon>
        <taxon>Dikarya</taxon>
        <taxon>Basidiomycota</taxon>
        <taxon>Agaricomycotina</taxon>
        <taxon>Agaricomycetes</taxon>
        <taxon>Agaricomycetidae</taxon>
        <taxon>Agaricales</taxon>
        <taxon>Marasmiineae</taxon>
        <taxon>Mycenaceae</taxon>
        <taxon>Mycena</taxon>
    </lineage>
</organism>
<keyword evidence="4" id="KW-0732">Signal</keyword>
<evidence type="ECO:0000256" key="1">
    <source>
        <dbReference type="ARBA" id="ARBA00022737"/>
    </source>
</evidence>
<feature type="domain" description="VPS10" evidence="5">
    <location>
        <begin position="66"/>
        <end position="628"/>
    </location>
</feature>
<dbReference type="InterPro" id="IPR050310">
    <property type="entry name" value="VPS10-sortilin"/>
</dbReference>